<name>A0A965LKU1_9PROT</name>
<dbReference type="GO" id="GO:0006508">
    <property type="term" value="P:proteolysis"/>
    <property type="evidence" value="ECO:0007669"/>
    <property type="project" value="UniProtKB-KW"/>
</dbReference>
<accession>A0A965LKU1</accession>
<evidence type="ECO:0000313" key="5">
    <source>
        <dbReference type="EMBL" id="NBR93387.1"/>
    </source>
</evidence>
<evidence type="ECO:0000313" key="6">
    <source>
        <dbReference type="Proteomes" id="UP000740727"/>
    </source>
</evidence>
<proteinExistence type="inferred from homology"/>
<dbReference type="AlphaFoldDB" id="A0A965LKU1"/>
<evidence type="ECO:0000256" key="1">
    <source>
        <dbReference type="ARBA" id="ARBA00006534"/>
    </source>
</evidence>
<comment type="caution">
    <text evidence="5">The sequence shown here is derived from an EMBL/GenBank/DDBJ whole genome shotgun (WGS) entry which is preliminary data.</text>
</comment>
<evidence type="ECO:0008006" key="7">
    <source>
        <dbReference type="Google" id="ProtNLM"/>
    </source>
</evidence>
<dbReference type="InterPro" id="IPR005320">
    <property type="entry name" value="Peptidase_S51"/>
</dbReference>
<dbReference type="Pfam" id="PF03575">
    <property type="entry name" value="Peptidase_S51"/>
    <property type="match status" value="1"/>
</dbReference>
<organism evidence="5 6">
    <name type="scientific">Candidatus Fonsibacter lacus</name>
    <dbReference type="NCBI Taxonomy" id="2576439"/>
    <lineage>
        <taxon>Bacteria</taxon>
        <taxon>Pseudomonadati</taxon>
        <taxon>Pseudomonadota</taxon>
        <taxon>Alphaproteobacteria</taxon>
        <taxon>Candidatus Pelagibacterales</taxon>
        <taxon>Candidatus Pelagibacterales incertae sedis</taxon>
        <taxon>Candidatus Fonsibacter</taxon>
    </lineage>
</organism>
<dbReference type="InterPro" id="IPR029062">
    <property type="entry name" value="Class_I_gatase-like"/>
</dbReference>
<dbReference type="Gene3D" id="3.40.50.880">
    <property type="match status" value="1"/>
</dbReference>
<evidence type="ECO:0000256" key="2">
    <source>
        <dbReference type="ARBA" id="ARBA00022670"/>
    </source>
</evidence>
<sequence>MLSGTLFLHGGNEFHTDSAEFDQRFVNVISGARVGIFPGASVSERDRVATVAFASGYFSLYGIELVELNDLSATELAQIDALILPGGSPLHLLEKSLPHRDALNEFLDRGVIYGASAGAMVLGRGFTMAGAWHPGLAFGEFEALVHFAGELPARPGLLYGLPECGGLAVARTGEILAKSSGVQIRA</sequence>
<reference evidence="5" key="1">
    <citation type="submission" date="2018-10" db="EMBL/GenBank/DDBJ databases">
        <title>Iterative Subtractive Binning of Freshwater Chronoseries Metagenomes Recovers Nearly Complete Genomes from over Four Hundred Novel Species.</title>
        <authorList>
            <person name="Rodriguez-R L.M."/>
            <person name="Tsementzi D."/>
            <person name="Luo C."/>
            <person name="Konstantinidis K.T."/>
        </authorList>
    </citation>
    <scope>NUCLEOTIDE SEQUENCE</scope>
    <source>
        <strain evidence="5">WB5_2A_028</strain>
    </source>
</reference>
<dbReference type="Proteomes" id="UP000740727">
    <property type="component" value="Unassembled WGS sequence"/>
</dbReference>
<evidence type="ECO:0000256" key="4">
    <source>
        <dbReference type="ARBA" id="ARBA00022825"/>
    </source>
</evidence>
<keyword evidence="2" id="KW-0645">Protease</keyword>
<dbReference type="GO" id="GO:0008236">
    <property type="term" value="F:serine-type peptidase activity"/>
    <property type="evidence" value="ECO:0007669"/>
    <property type="project" value="UniProtKB-KW"/>
</dbReference>
<comment type="similarity">
    <text evidence="1">Belongs to the peptidase S51 family.</text>
</comment>
<evidence type="ECO:0000256" key="3">
    <source>
        <dbReference type="ARBA" id="ARBA00022801"/>
    </source>
</evidence>
<keyword evidence="4" id="KW-0720">Serine protease</keyword>
<gene>
    <name evidence="5" type="ORF">EBT44_00755</name>
</gene>
<keyword evidence="3" id="KW-0378">Hydrolase</keyword>
<dbReference type="SUPFAM" id="SSF52317">
    <property type="entry name" value="Class I glutamine amidotransferase-like"/>
    <property type="match status" value="1"/>
</dbReference>
<dbReference type="EMBL" id="RFXN01000004">
    <property type="protein sequence ID" value="NBR93387.1"/>
    <property type="molecule type" value="Genomic_DNA"/>
</dbReference>
<protein>
    <recommendedName>
        <fullName evidence="7">Peptidase E</fullName>
    </recommendedName>
</protein>